<name>A0AAV1EPY4_XYRNO</name>
<accession>A0AAV1EPY4</accession>
<evidence type="ECO:0000259" key="1">
    <source>
        <dbReference type="PROSITE" id="PS50879"/>
    </source>
</evidence>
<dbReference type="GO" id="GO:0003676">
    <property type="term" value="F:nucleic acid binding"/>
    <property type="evidence" value="ECO:0007669"/>
    <property type="project" value="InterPro"/>
</dbReference>
<evidence type="ECO:0000313" key="2">
    <source>
        <dbReference type="EMBL" id="CAJ1050797.1"/>
    </source>
</evidence>
<protein>
    <recommendedName>
        <fullName evidence="1">RNase H type-1 domain-containing protein</fullName>
    </recommendedName>
</protein>
<dbReference type="AlphaFoldDB" id="A0AAV1EPY4"/>
<dbReference type="CDD" id="cd09276">
    <property type="entry name" value="Rnase_HI_RT_non_LTR"/>
    <property type="match status" value="1"/>
</dbReference>
<dbReference type="Gene3D" id="3.30.420.10">
    <property type="entry name" value="Ribonuclease H-like superfamily/Ribonuclease H"/>
    <property type="match status" value="1"/>
</dbReference>
<dbReference type="InterPro" id="IPR012337">
    <property type="entry name" value="RNaseH-like_sf"/>
</dbReference>
<dbReference type="PROSITE" id="PS50879">
    <property type="entry name" value="RNASE_H_1"/>
    <property type="match status" value="1"/>
</dbReference>
<proteinExistence type="predicted"/>
<sequence>MRSFGWTGEEVAQDTGIYRETFCPAVMWPVTPLWLLETPNVDLELLGTRPKTGEADVICQFQDRVEEKYRSHVIMFMDGSKDQATGATGAAFLVCGMNVRVCKRTSNSLSVFTVELFAILMVVQWAGQLEDCEVLVCSDSMSAVKSIGMGSARGQQDLVYEVLLALRDVARRGVRVSFMWEPAHVGIGANERVDRLAKEAVKRELVDVKLNLSKSEGKSVH</sequence>
<dbReference type="SUPFAM" id="SSF53098">
    <property type="entry name" value="Ribonuclease H-like"/>
    <property type="match status" value="1"/>
</dbReference>
<dbReference type="GO" id="GO:0004523">
    <property type="term" value="F:RNA-DNA hybrid ribonuclease activity"/>
    <property type="evidence" value="ECO:0007669"/>
    <property type="project" value="InterPro"/>
</dbReference>
<evidence type="ECO:0000313" key="3">
    <source>
        <dbReference type="Proteomes" id="UP001178508"/>
    </source>
</evidence>
<dbReference type="EMBL" id="OY660865">
    <property type="protein sequence ID" value="CAJ1050797.1"/>
    <property type="molecule type" value="Genomic_DNA"/>
</dbReference>
<dbReference type="InterPro" id="IPR002156">
    <property type="entry name" value="RNaseH_domain"/>
</dbReference>
<feature type="domain" description="RNase H type-1" evidence="1">
    <location>
        <begin position="69"/>
        <end position="202"/>
    </location>
</feature>
<dbReference type="Pfam" id="PF00075">
    <property type="entry name" value="RNase_H"/>
    <property type="match status" value="1"/>
</dbReference>
<reference evidence="2" key="1">
    <citation type="submission" date="2023-08" db="EMBL/GenBank/DDBJ databases">
        <authorList>
            <person name="Alioto T."/>
            <person name="Alioto T."/>
            <person name="Gomez Garrido J."/>
        </authorList>
    </citation>
    <scope>NUCLEOTIDE SEQUENCE</scope>
</reference>
<organism evidence="2 3">
    <name type="scientific">Xyrichtys novacula</name>
    <name type="common">Pearly razorfish</name>
    <name type="synonym">Hemipteronotus novacula</name>
    <dbReference type="NCBI Taxonomy" id="13765"/>
    <lineage>
        <taxon>Eukaryota</taxon>
        <taxon>Metazoa</taxon>
        <taxon>Chordata</taxon>
        <taxon>Craniata</taxon>
        <taxon>Vertebrata</taxon>
        <taxon>Euteleostomi</taxon>
        <taxon>Actinopterygii</taxon>
        <taxon>Neopterygii</taxon>
        <taxon>Teleostei</taxon>
        <taxon>Neoteleostei</taxon>
        <taxon>Acanthomorphata</taxon>
        <taxon>Eupercaria</taxon>
        <taxon>Labriformes</taxon>
        <taxon>Labridae</taxon>
        <taxon>Xyrichtys</taxon>
    </lineage>
</organism>
<gene>
    <name evidence="2" type="ORF">XNOV1_A025131</name>
</gene>
<dbReference type="InterPro" id="IPR036397">
    <property type="entry name" value="RNaseH_sf"/>
</dbReference>
<keyword evidence="3" id="KW-1185">Reference proteome</keyword>
<dbReference type="Proteomes" id="UP001178508">
    <property type="component" value="Chromosome 2"/>
</dbReference>